<gene>
    <name evidence="4" type="ORF">C8P70_12427</name>
</gene>
<evidence type="ECO:0000313" key="4">
    <source>
        <dbReference type="EMBL" id="TDS54631.1"/>
    </source>
</evidence>
<dbReference type="NCBIfam" id="TIGR04183">
    <property type="entry name" value="Por_Secre_tail"/>
    <property type="match status" value="1"/>
</dbReference>
<reference evidence="4 5" key="1">
    <citation type="submission" date="2019-03" db="EMBL/GenBank/DDBJ databases">
        <title>Genomic Encyclopedia of Archaeal and Bacterial Type Strains, Phase II (KMG-II): from individual species to whole genera.</title>
        <authorList>
            <person name="Goeker M."/>
        </authorList>
    </citation>
    <scope>NUCLEOTIDE SEQUENCE [LARGE SCALE GENOMIC DNA]</scope>
    <source>
        <strain evidence="4 5">DSM 28213</strain>
    </source>
</reference>
<feature type="chain" id="PRO_5020462468" evidence="2">
    <location>
        <begin position="21"/>
        <end position="116"/>
    </location>
</feature>
<evidence type="ECO:0000313" key="5">
    <source>
        <dbReference type="Proteomes" id="UP000295215"/>
    </source>
</evidence>
<name>A0A4R7EYV7_9FLAO</name>
<dbReference type="AlphaFoldDB" id="A0A4R7EYV7"/>
<keyword evidence="1 2" id="KW-0732">Signal</keyword>
<comment type="caution">
    <text evidence="4">The sequence shown here is derived from an EMBL/GenBank/DDBJ whole genome shotgun (WGS) entry which is preliminary data.</text>
</comment>
<dbReference type="RefSeq" id="WP_133713264.1">
    <property type="nucleotide sequence ID" value="NZ_SOAG01000024.1"/>
</dbReference>
<dbReference type="InterPro" id="IPR026444">
    <property type="entry name" value="Secre_tail"/>
</dbReference>
<evidence type="ECO:0000256" key="2">
    <source>
        <dbReference type="SAM" id="SignalP"/>
    </source>
</evidence>
<protein>
    <submittedName>
        <fullName evidence="4">Putative secreted protein (Por secretion system target)</fullName>
    </submittedName>
</protein>
<evidence type="ECO:0000256" key="1">
    <source>
        <dbReference type="ARBA" id="ARBA00022729"/>
    </source>
</evidence>
<proteinExistence type="predicted"/>
<dbReference type="Pfam" id="PF18962">
    <property type="entry name" value="Por_Secre_tail"/>
    <property type="match status" value="1"/>
</dbReference>
<dbReference type="EMBL" id="SOAG01000024">
    <property type="protein sequence ID" value="TDS54631.1"/>
    <property type="molecule type" value="Genomic_DNA"/>
</dbReference>
<sequence length="116" mass="12976">MTKKYLYSFLLFIVIGFAYAQNNPAQQQPNEAKYSSQSIDGLSIYPNPAMVNGKIYIESTKNDAKYIELYNVVGKKIFSTTINSKELLLPNSVNAGIYIIKIKEGTASSTRKIVIK</sequence>
<keyword evidence="5" id="KW-1185">Reference proteome</keyword>
<accession>A0A4R7EYV7</accession>
<dbReference type="Proteomes" id="UP000295215">
    <property type="component" value="Unassembled WGS sequence"/>
</dbReference>
<feature type="domain" description="Secretion system C-terminal sorting" evidence="3">
    <location>
        <begin position="44"/>
        <end position="115"/>
    </location>
</feature>
<dbReference type="OrthoDB" id="862563at2"/>
<organism evidence="4 5">
    <name type="scientific">Myroides indicus</name>
    <dbReference type="NCBI Taxonomy" id="1323422"/>
    <lineage>
        <taxon>Bacteria</taxon>
        <taxon>Pseudomonadati</taxon>
        <taxon>Bacteroidota</taxon>
        <taxon>Flavobacteriia</taxon>
        <taxon>Flavobacteriales</taxon>
        <taxon>Flavobacteriaceae</taxon>
        <taxon>Myroides</taxon>
    </lineage>
</organism>
<evidence type="ECO:0000259" key="3">
    <source>
        <dbReference type="Pfam" id="PF18962"/>
    </source>
</evidence>
<feature type="signal peptide" evidence="2">
    <location>
        <begin position="1"/>
        <end position="20"/>
    </location>
</feature>